<comment type="caution">
    <text evidence="9">The sequence shown here is derived from an EMBL/GenBank/DDBJ whole genome shotgun (WGS) entry which is preliminary data.</text>
</comment>
<organism evidence="9 10">
    <name type="scientific">Tremella mesenterica</name>
    <name type="common">Jelly fungus</name>
    <dbReference type="NCBI Taxonomy" id="5217"/>
    <lineage>
        <taxon>Eukaryota</taxon>
        <taxon>Fungi</taxon>
        <taxon>Dikarya</taxon>
        <taxon>Basidiomycota</taxon>
        <taxon>Agaricomycotina</taxon>
        <taxon>Tremellomycetes</taxon>
        <taxon>Tremellales</taxon>
        <taxon>Tremellaceae</taxon>
        <taxon>Tremella</taxon>
    </lineage>
</organism>
<evidence type="ECO:0000259" key="8">
    <source>
        <dbReference type="PROSITE" id="PS50939"/>
    </source>
</evidence>
<name>A0A4V1M4U8_TREME</name>
<dbReference type="InParanoid" id="A0A4V1M4U8"/>
<dbReference type="STRING" id="5217.A0A4V1M4U8"/>
<dbReference type="GO" id="GO:0016020">
    <property type="term" value="C:membrane"/>
    <property type="evidence" value="ECO:0007669"/>
    <property type="project" value="UniProtKB-SubCell"/>
</dbReference>
<dbReference type="SUPFAM" id="SSF49344">
    <property type="entry name" value="CBD9-like"/>
    <property type="match status" value="1"/>
</dbReference>
<evidence type="ECO:0000256" key="1">
    <source>
        <dbReference type="ARBA" id="ARBA00004370"/>
    </source>
</evidence>
<evidence type="ECO:0000256" key="3">
    <source>
        <dbReference type="ARBA" id="ARBA00022692"/>
    </source>
</evidence>
<feature type="domain" description="Cytochrome b561" evidence="8">
    <location>
        <begin position="84"/>
        <end position="293"/>
    </location>
</feature>
<evidence type="ECO:0000256" key="7">
    <source>
        <dbReference type="SAM" id="Phobius"/>
    </source>
</evidence>
<keyword evidence="10" id="KW-1185">Reference proteome</keyword>
<dbReference type="Proteomes" id="UP000289152">
    <property type="component" value="Unassembled WGS sequence"/>
</dbReference>
<dbReference type="InterPro" id="IPR006593">
    <property type="entry name" value="Cyt_b561/ferric_Rdtase_TM"/>
</dbReference>
<comment type="subcellular location">
    <subcellularLocation>
        <location evidence="1">Membrane</location>
    </subcellularLocation>
</comment>
<evidence type="ECO:0000256" key="4">
    <source>
        <dbReference type="ARBA" id="ARBA00022982"/>
    </source>
</evidence>
<keyword evidence="4" id="KW-0249">Electron transport</keyword>
<dbReference type="Pfam" id="PF03188">
    <property type="entry name" value="Cytochrom_B561"/>
    <property type="match status" value="1"/>
</dbReference>
<gene>
    <name evidence="9" type="ORF">M231_01116</name>
</gene>
<keyword evidence="5 7" id="KW-1133">Transmembrane helix</keyword>
<keyword evidence="6 7" id="KW-0472">Membrane</keyword>
<dbReference type="InterPro" id="IPR015920">
    <property type="entry name" value="Cellobiose_DH-like_cyt"/>
</dbReference>
<dbReference type="PROSITE" id="PS50939">
    <property type="entry name" value="CYTOCHROME_B561"/>
    <property type="match status" value="1"/>
</dbReference>
<feature type="transmembrane region" description="Helical" evidence="7">
    <location>
        <begin position="229"/>
        <end position="247"/>
    </location>
</feature>
<reference evidence="9 10" key="1">
    <citation type="submission" date="2016-06" db="EMBL/GenBank/DDBJ databases">
        <title>Evolution of pathogenesis and genome organization in the Tremellales.</title>
        <authorList>
            <person name="Cuomo C."/>
            <person name="Litvintseva A."/>
            <person name="Heitman J."/>
            <person name="Chen Y."/>
            <person name="Sun S."/>
            <person name="Springer D."/>
            <person name="Dromer F."/>
            <person name="Young S."/>
            <person name="Zeng Q."/>
            <person name="Chapman S."/>
            <person name="Gujja S."/>
            <person name="Saif S."/>
            <person name="Birren B."/>
        </authorList>
    </citation>
    <scope>NUCLEOTIDE SEQUENCE [LARGE SCALE GENOMIC DNA]</scope>
    <source>
        <strain evidence="9 10">ATCC 28783</strain>
    </source>
</reference>
<evidence type="ECO:0000313" key="9">
    <source>
        <dbReference type="EMBL" id="RXK41617.1"/>
    </source>
</evidence>
<dbReference type="AlphaFoldDB" id="A0A4V1M4U8"/>
<keyword evidence="2" id="KW-0813">Transport</keyword>
<dbReference type="CDD" id="cd09630">
    <property type="entry name" value="CDH_like_cytochrome"/>
    <property type="match status" value="1"/>
</dbReference>
<dbReference type="Pfam" id="PF16010">
    <property type="entry name" value="CDH-cyt"/>
    <property type="match status" value="1"/>
</dbReference>
<evidence type="ECO:0000256" key="2">
    <source>
        <dbReference type="ARBA" id="ARBA00022448"/>
    </source>
</evidence>
<keyword evidence="3 7" id="KW-0812">Transmembrane</keyword>
<feature type="transmembrane region" description="Helical" evidence="7">
    <location>
        <begin position="270"/>
        <end position="290"/>
    </location>
</feature>
<dbReference type="PANTHER" id="PTHR47797">
    <property type="entry name" value="DEHYDROGENASE, PUTATIVE (AFU_ORTHOLOGUE AFUA_8G05805)-RELATED"/>
    <property type="match status" value="1"/>
</dbReference>
<evidence type="ECO:0000256" key="6">
    <source>
        <dbReference type="ARBA" id="ARBA00023136"/>
    </source>
</evidence>
<protein>
    <recommendedName>
        <fullName evidence="8">Cytochrome b561 domain-containing protein</fullName>
    </recommendedName>
</protein>
<dbReference type="CDD" id="cd08760">
    <property type="entry name" value="Cyt_b561_FRRS1_like"/>
    <property type="match status" value="1"/>
</dbReference>
<dbReference type="VEuPathDB" id="FungiDB:TREMEDRAFT_59825"/>
<evidence type="ECO:0000313" key="10">
    <source>
        <dbReference type="Proteomes" id="UP000289152"/>
    </source>
</evidence>
<feature type="transmembrane region" description="Helical" evidence="7">
    <location>
        <begin position="118"/>
        <end position="139"/>
    </location>
</feature>
<evidence type="ECO:0000256" key="5">
    <source>
        <dbReference type="ARBA" id="ARBA00022989"/>
    </source>
</evidence>
<dbReference type="OrthoDB" id="19261at2759"/>
<sequence>MVILWPNSDGSVTLSQRSVPGHAQPKLVSSPPSVASLSASSYSNTSNTQLTFSIPSTSTTSQPLIYAYSATNPSSSSPDAIIKIHTSFGTTTLDLSAALSSGQVSTSTGGGSSPSKALIAHVVLGVLSTAFFIPIGALVPRIARGLTGKRWWFATHQAVQGVIGLGMVVAAFVIAVWNFDGGINSSHRLFGALMFIFMLVQSSLGMFVHYIKIARHRFTAESGRGPSNFIHMIFGAVTVCVGFWTTWEGMNSEWPDAVGTKAPIGLKVGYWFWVSILALSYLLGLAFLLPRQLRMERERREGNIRMESFKAKLASIGGA</sequence>
<accession>A0A4V1M4U8</accession>
<feature type="transmembrane region" description="Helical" evidence="7">
    <location>
        <begin position="189"/>
        <end position="208"/>
    </location>
</feature>
<dbReference type="EMBL" id="SDIL01000007">
    <property type="protein sequence ID" value="RXK41617.1"/>
    <property type="molecule type" value="Genomic_DNA"/>
</dbReference>
<dbReference type="Gene3D" id="2.60.40.1210">
    <property type="entry name" value="Cellobiose dehydrogenase, cytochrome domain"/>
    <property type="match status" value="1"/>
</dbReference>
<proteinExistence type="predicted"/>
<dbReference type="PANTHER" id="PTHR47797:SF3">
    <property type="entry name" value="CYTOCHROME B561 DOMAIN-CONTAINING PROTEIN"/>
    <property type="match status" value="1"/>
</dbReference>
<feature type="transmembrane region" description="Helical" evidence="7">
    <location>
        <begin position="151"/>
        <end position="177"/>
    </location>
</feature>